<reference evidence="4" key="1">
    <citation type="submission" date="2021-04" db="EMBL/GenBank/DDBJ databases">
        <authorList>
            <consortium name="Wellcome Sanger Institute Data Sharing"/>
        </authorList>
    </citation>
    <scope>NUCLEOTIDE SEQUENCE [LARGE SCALE GENOMIC DNA]</scope>
</reference>
<reference evidence="4" key="2">
    <citation type="submission" date="2025-08" db="UniProtKB">
        <authorList>
            <consortium name="Ensembl"/>
        </authorList>
    </citation>
    <scope>IDENTIFICATION</scope>
</reference>
<dbReference type="OMA" id="ASKGENC"/>
<dbReference type="GO" id="GO:0002376">
    <property type="term" value="P:immune system process"/>
    <property type="evidence" value="ECO:0007669"/>
    <property type="project" value="UniProtKB-KW"/>
</dbReference>
<evidence type="ECO:0000313" key="5">
    <source>
        <dbReference type="Proteomes" id="UP000472264"/>
    </source>
</evidence>
<reference evidence="4" key="3">
    <citation type="submission" date="2025-09" db="UniProtKB">
        <authorList>
            <consortium name="Ensembl"/>
        </authorList>
    </citation>
    <scope>IDENTIFICATION</scope>
</reference>
<evidence type="ECO:0000313" key="4">
    <source>
        <dbReference type="Ensembl" id="ENSENLP00000039078.1"/>
    </source>
</evidence>
<feature type="domain" description="Immunoglobulin V-set" evidence="3">
    <location>
        <begin position="19"/>
        <end position="101"/>
    </location>
</feature>
<sequence>MCWALTSKAEGFFRVKVQQTPADIYSKPGKSAKINCSHDESRFDQIHWYKQLRNRQLQYLGYMNFQQPKPEDGVNVNIDGGASKGENCTLTVTELDVNSSGLTINYNSWDMYIIVIQLLNLE</sequence>
<evidence type="ECO:0000256" key="1">
    <source>
        <dbReference type="ARBA" id="ARBA00022729"/>
    </source>
</evidence>
<dbReference type="InterPro" id="IPR013783">
    <property type="entry name" value="Ig-like_fold"/>
</dbReference>
<dbReference type="CDD" id="cd00099">
    <property type="entry name" value="IgV"/>
    <property type="match status" value="1"/>
</dbReference>
<evidence type="ECO:0000256" key="2">
    <source>
        <dbReference type="ARBA" id="ARBA00022859"/>
    </source>
</evidence>
<dbReference type="AlphaFoldDB" id="A0A665W5F8"/>
<protein>
    <recommendedName>
        <fullName evidence="3">Immunoglobulin V-set domain-containing protein</fullName>
    </recommendedName>
</protein>
<dbReference type="GO" id="GO:0005886">
    <property type="term" value="C:plasma membrane"/>
    <property type="evidence" value="ECO:0007669"/>
    <property type="project" value="TreeGrafter"/>
</dbReference>
<keyword evidence="1" id="KW-0732">Signal</keyword>
<keyword evidence="2" id="KW-0391">Immunity</keyword>
<evidence type="ECO:0000259" key="3">
    <source>
        <dbReference type="Pfam" id="PF07686"/>
    </source>
</evidence>
<dbReference type="InterPro" id="IPR050413">
    <property type="entry name" value="TCR_beta_variable"/>
</dbReference>
<name>A0A665W5F8_ECHNA</name>
<dbReference type="PANTHER" id="PTHR23268:SF102">
    <property type="entry name" value="IMMUNOGLOBULIN V-SET DOMAIN-CONTAINING PROTEIN"/>
    <property type="match status" value="1"/>
</dbReference>
<keyword evidence="5" id="KW-1185">Reference proteome</keyword>
<proteinExistence type="predicted"/>
<dbReference type="Ensembl" id="ENSENLT00000040101.1">
    <property type="protein sequence ID" value="ENSENLP00000039078.1"/>
    <property type="gene ID" value="ENSENLG00000016857.1"/>
</dbReference>
<dbReference type="Proteomes" id="UP000472264">
    <property type="component" value="Chromosome 22"/>
</dbReference>
<dbReference type="InterPro" id="IPR013106">
    <property type="entry name" value="Ig_V-set"/>
</dbReference>
<dbReference type="Pfam" id="PF07686">
    <property type="entry name" value="V-set"/>
    <property type="match status" value="1"/>
</dbReference>
<dbReference type="InterPro" id="IPR036179">
    <property type="entry name" value="Ig-like_dom_sf"/>
</dbReference>
<dbReference type="SUPFAM" id="SSF48726">
    <property type="entry name" value="Immunoglobulin"/>
    <property type="match status" value="1"/>
</dbReference>
<organism evidence="4 5">
    <name type="scientific">Echeneis naucrates</name>
    <name type="common">Live sharksucker</name>
    <dbReference type="NCBI Taxonomy" id="173247"/>
    <lineage>
        <taxon>Eukaryota</taxon>
        <taxon>Metazoa</taxon>
        <taxon>Chordata</taxon>
        <taxon>Craniata</taxon>
        <taxon>Vertebrata</taxon>
        <taxon>Euteleostomi</taxon>
        <taxon>Actinopterygii</taxon>
        <taxon>Neopterygii</taxon>
        <taxon>Teleostei</taxon>
        <taxon>Neoteleostei</taxon>
        <taxon>Acanthomorphata</taxon>
        <taxon>Carangaria</taxon>
        <taxon>Carangiformes</taxon>
        <taxon>Echeneidae</taxon>
        <taxon>Echeneis</taxon>
    </lineage>
</organism>
<accession>A0A665W5F8</accession>
<dbReference type="Gene3D" id="2.60.40.10">
    <property type="entry name" value="Immunoglobulins"/>
    <property type="match status" value="1"/>
</dbReference>
<dbReference type="InParanoid" id="A0A665W5F8"/>
<dbReference type="PANTHER" id="PTHR23268">
    <property type="entry name" value="T-CELL RECEPTOR BETA CHAIN"/>
    <property type="match status" value="1"/>
</dbReference>
<dbReference type="GO" id="GO:0007166">
    <property type="term" value="P:cell surface receptor signaling pathway"/>
    <property type="evidence" value="ECO:0007669"/>
    <property type="project" value="TreeGrafter"/>
</dbReference>